<evidence type="ECO:0000256" key="4">
    <source>
        <dbReference type="ARBA" id="ARBA00029447"/>
    </source>
</evidence>
<dbReference type="SMART" id="SM00283">
    <property type="entry name" value="MA"/>
    <property type="match status" value="1"/>
</dbReference>
<feature type="region of interest" description="Disordered" evidence="7">
    <location>
        <begin position="709"/>
        <end position="729"/>
    </location>
</feature>
<dbReference type="EMBL" id="NWTK01000019">
    <property type="protein sequence ID" value="PKR49553.1"/>
    <property type="molecule type" value="Genomic_DNA"/>
</dbReference>
<evidence type="ECO:0000256" key="5">
    <source>
        <dbReference type="PROSITE-ProRule" id="PRU00284"/>
    </source>
</evidence>
<dbReference type="Gene3D" id="1.10.287.950">
    <property type="entry name" value="Methyl-accepting chemotaxis protein"/>
    <property type="match status" value="1"/>
</dbReference>
<comment type="caution">
    <text evidence="13">The sequence shown here is derived from an EMBL/GenBank/DDBJ whole genome shotgun (WGS) entry which is preliminary data.</text>
</comment>
<keyword evidence="8" id="KW-0812">Transmembrane</keyword>
<feature type="compositionally biased region" description="Basic and acidic residues" evidence="7">
    <location>
        <begin position="717"/>
        <end position="727"/>
    </location>
</feature>
<keyword evidence="2" id="KW-1003">Cell membrane</keyword>
<dbReference type="Gene3D" id="1.20.58.920">
    <property type="match status" value="1"/>
</dbReference>
<organism evidence="13 14">
    <name type="scientific">Thalassospira marina</name>
    <dbReference type="NCBI Taxonomy" id="2048283"/>
    <lineage>
        <taxon>Bacteria</taxon>
        <taxon>Pseudomonadati</taxon>
        <taxon>Pseudomonadota</taxon>
        <taxon>Alphaproteobacteria</taxon>
        <taxon>Rhodospirillales</taxon>
        <taxon>Thalassospiraceae</taxon>
        <taxon>Thalassospira</taxon>
    </lineage>
</organism>
<comment type="subcellular location">
    <subcellularLocation>
        <location evidence="1">Cell inner membrane</location>
        <topology evidence="1">Multi-pass membrane protein</topology>
    </subcellularLocation>
</comment>
<dbReference type="InterPro" id="IPR000727">
    <property type="entry name" value="T_SNARE_dom"/>
</dbReference>
<name>A0A2N3KGG3_9PROT</name>
<evidence type="ECO:0000256" key="3">
    <source>
        <dbReference type="ARBA" id="ARBA00023224"/>
    </source>
</evidence>
<evidence type="ECO:0000259" key="11">
    <source>
        <dbReference type="PROSITE" id="PS50192"/>
    </source>
</evidence>
<evidence type="ECO:0000256" key="1">
    <source>
        <dbReference type="ARBA" id="ARBA00004429"/>
    </source>
</evidence>
<evidence type="ECO:0000313" key="13">
    <source>
        <dbReference type="EMBL" id="PKR49553.1"/>
    </source>
</evidence>
<dbReference type="GO" id="GO:0007165">
    <property type="term" value="P:signal transduction"/>
    <property type="evidence" value="ECO:0007669"/>
    <property type="project" value="UniProtKB-KW"/>
</dbReference>
<dbReference type="Pfam" id="PF00672">
    <property type="entry name" value="HAMP"/>
    <property type="match status" value="1"/>
</dbReference>
<feature type="domain" description="Methyl-accepting transducer" evidence="10">
    <location>
        <begin position="697"/>
        <end position="933"/>
    </location>
</feature>
<feature type="transmembrane region" description="Helical" evidence="8">
    <location>
        <begin position="581"/>
        <end position="602"/>
    </location>
</feature>
<dbReference type="SMART" id="SM00304">
    <property type="entry name" value="HAMP"/>
    <property type="match status" value="1"/>
</dbReference>
<dbReference type="InterPro" id="IPR003660">
    <property type="entry name" value="HAMP_dom"/>
</dbReference>
<dbReference type="AlphaFoldDB" id="A0A2N3KGG3"/>
<dbReference type="PANTHER" id="PTHR32089:SF112">
    <property type="entry name" value="LYSOZYME-LIKE PROTEIN-RELATED"/>
    <property type="match status" value="1"/>
</dbReference>
<evidence type="ECO:0000256" key="7">
    <source>
        <dbReference type="SAM" id="MobiDB-lite"/>
    </source>
</evidence>
<keyword evidence="2" id="KW-0997">Cell inner membrane</keyword>
<feature type="coiled-coil region" evidence="6">
    <location>
        <begin position="649"/>
        <end position="693"/>
    </location>
</feature>
<gene>
    <name evidence="13" type="ORF">COO20_22400</name>
</gene>
<dbReference type="Pfam" id="PF00015">
    <property type="entry name" value="MCPsignal"/>
    <property type="match status" value="1"/>
</dbReference>
<feature type="domain" description="T-SNARE coiled-coil homology" evidence="11">
    <location>
        <begin position="849"/>
        <end position="911"/>
    </location>
</feature>
<evidence type="ECO:0000256" key="9">
    <source>
        <dbReference type="SAM" id="SignalP"/>
    </source>
</evidence>
<dbReference type="PROSITE" id="PS50192">
    <property type="entry name" value="T_SNARE"/>
    <property type="match status" value="1"/>
</dbReference>
<comment type="similarity">
    <text evidence="4">Belongs to the methyl-accepting chemotaxis (MCP) protein family.</text>
</comment>
<feature type="chain" id="PRO_5014658741" description="Chemotaxis protein" evidence="9">
    <location>
        <begin position="25"/>
        <end position="953"/>
    </location>
</feature>
<evidence type="ECO:0000259" key="12">
    <source>
        <dbReference type="PROSITE" id="PS50885"/>
    </source>
</evidence>
<evidence type="ECO:0008006" key="15">
    <source>
        <dbReference type="Google" id="ProtNLM"/>
    </source>
</evidence>
<keyword evidence="6" id="KW-0175">Coiled coil</keyword>
<dbReference type="GO" id="GO:0005886">
    <property type="term" value="C:plasma membrane"/>
    <property type="evidence" value="ECO:0007669"/>
    <property type="project" value="UniProtKB-SubCell"/>
</dbReference>
<keyword evidence="9" id="KW-0732">Signal</keyword>
<dbReference type="PANTHER" id="PTHR32089">
    <property type="entry name" value="METHYL-ACCEPTING CHEMOTAXIS PROTEIN MCPB"/>
    <property type="match status" value="1"/>
</dbReference>
<evidence type="ECO:0000256" key="8">
    <source>
        <dbReference type="SAM" id="Phobius"/>
    </source>
</evidence>
<evidence type="ECO:0000259" key="10">
    <source>
        <dbReference type="PROSITE" id="PS50111"/>
    </source>
</evidence>
<accession>A0A2N3KGG3</accession>
<protein>
    <recommendedName>
        <fullName evidence="15">Chemotaxis protein</fullName>
    </recommendedName>
</protein>
<keyword evidence="8" id="KW-0472">Membrane</keyword>
<dbReference type="Proteomes" id="UP000233597">
    <property type="component" value="Unassembled WGS sequence"/>
</dbReference>
<dbReference type="PROSITE" id="PS50111">
    <property type="entry name" value="CHEMOTAXIS_TRANSDUC_2"/>
    <property type="match status" value="1"/>
</dbReference>
<dbReference type="InterPro" id="IPR038188">
    <property type="entry name" value="TorS_sensor_sf"/>
</dbReference>
<evidence type="ECO:0000256" key="6">
    <source>
        <dbReference type="SAM" id="Coils"/>
    </source>
</evidence>
<dbReference type="PROSITE" id="PS50885">
    <property type="entry name" value="HAMP"/>
    <property type="match status" value="1"/>
</dbReference>
<reference evidence="13 14" key="1">
    <citation type="submission" date="2017-09" db="EMBL/GenBank/DDBJ databases">
        <title>Biodiversity and function of Thalassospira species in the particle-attached aromatic-hydrocarbon-degrading consortia from the surface seawater of the South China Sea.</title>
        <authorList>
            <person name="Dong C."/>
            <person name="Liu R."/>
            <person name="Shao Z."/>
        </authorList>
    </citation>
    <scope>NUCLEOTIDE SEQUENCE [LARGE SCALE GENOMIC DNA]</scope>
    <source>
        <strain evidence="13 14">CSC1P2</strain>
    </source>
</reference>
<evidence type="ECO:0000256" key="2">
    <source>
        <dbReference type="ARBA" id="ARBA00022519"/>
    </source>
</evidence>
<dbReference type="OrthoDB" id="7312180at2"/>
<keyword evidence="8" id="KW-1133">Transmembrane helix</keyword>
<feature type="signal peptide" evidence="9">
    <location>
        <begin position="1"/>
        <end position="24"/>
    </location>
</feature>
<evidence type="ECO:0000313" key="14">
    <source>
        <dbReference type="Proteomes" id="UP000233597"/>
    </source>
</evidence>
<keyword evidence="3 5" id="KW-0807">Transducer</keyword>
<dbReference type="Gene3D" id="6.10.340.10">
    <property type="match status" value="1"/>
</dbReference>
<dbReference type="RefSeq" id="WP_101270609.1">
    <property type="nucleotide sequence ID" value="NZ_NWTK01000019.1"/>
</dbReference>
<proteinExistence type="inferred from homology"/>
<sequence>MTTRARTKGAGIRLKLGASFGAMAALTAIAAIVGIVSIERIASSLNEVTHTSSVTSALQAADESSAIAVLASEMATNPQADINNLSARAQERMQTLDQATTGTDLAAEAEKLRPHLTSLINAATTRQKNDEQVKQNIKTLRGQHETFRKQVKQHIDDANSALVKSSNAVIGTASENLDRLISNEVGTLRTALTLQAEGNRVVGLLIEAANAATPDLLADLQARFDAASTHLQELGEQSAADDLKNITEALIGFGQGNNNIFAIRQNEITATTQSSAVFRNAREGLEAKLHQSYAELNQAIADAALPAEQGYQLKAMVAEAYALMVAGTAAETGERANEFKKQFRSFYSENRKVPETIAPALAKPIGDFLKLGSTRGGLFDLRKQELDAIERAHTTWSRLANDRKTELLQTQAAFRDAILPVVNAADESLRAKSSSIQAQTQSDLGGLLNRDLASLITMARLEAAGNLAIGYQNQAAATTDLDTLGTLSDRLKDVAKTTTDLSGNLQNQTELVDAAKKLAAVETIITPQHDEITASEQAGTELGNVRKAVETMGVQGVATAAGKQARAVGEQSTQVIIQGRWALIAIGVGSLVLAGLLAWLYVGRGLIARLDRMRNAMDEIAHGNTAITISDNGADEISNMSRTLEVFRNNAAEIQAASQREETQRLQAAEERKATLNAMADNFEQRIMSLASEIGTAAQAMYQSAESLGEHSTLSAERSDSAARATRETASSVETVAAAAEELMASIGEIRRQTAESSSIAKSTSQKAEESAHSVDQLNQLAIEIGDVITLISDIAEQTNMLALNATIEAARAGDAGKGFAVVANEVKHLADQTAKATADIESRVKAVQAATQSTRNEIKSISDTIGTLDDITASLSGAIEQQASATGEISQNAQAANATTQRAAEDVGQANRVVLETGEISRDVLSSARDLSERATNIQREVDAFLRDVRNA</sequence>
<dbReference type="SUPFAM" id="SSF58104">
    <property type="entry name" value="Methyl-accepting chemotaxis protein (MCP) signaling domain"/>
    <property type="match status" value="1"/>
</dbReference>
<feature type="domain" description="HAMP" evidence="12">
    <location>
        <begin position="604"/>
        <end position="656"/>
    </location>
</feature>
<dbReference type="InterPro" id="IPR004089">
    <property type="entry name" value="MCPsignal_dom"/>
</dbReference>